<dbReference type="RefSeq" id="WP_049678400.1">
    <property type="nucleotide sequence ID" value="NZ_CABMMJ010000002.1"/>
</dbReference>
<feature type="region of interest" description="Disordered" evidence="10">
    <location>
        <begin position="72"/>
        <end position="97"/>
    </location>
</feature>
<keyword evidence="9 11" id="KW-0472">Membrane</keyword>
<evidence type="ECO:0000256" key="11">
    <source>
        <dbReference type="SAM" id="Phobius"/>
    </source>
</evidence>
<dbReference type="Gene3D" id="2.10.70.20">
    <property type="entry name" value="gspk-gspi-gspj complex like domains"/>
    <property type="match status" value="1"/>
</dbReference>
<organism evidence="12 13">
    <name type="scientific">Yersinia mollaretii</name>
    <dbReference type="NCBI Taxonomy" id="33060"/>
    <lineage>
        <taxon>Bacteria</taxon>
        <taxon>Pseudomonadati</taxon>
        <taxon>Pseudomonadota</taxon>
        <taxon>Gammaproteobacteria</taxon>
        <taxon>Enterobacterales</taxon>
        <taxon>Yersiniaceae</taxon>
        <taxon>Yersinia</taxon>
    </lineage>
</organism>
<protein>
    <recommendedName>
        <fullName evidence="3">Type II secretion system protein J</fullName>
    </recommendedName>
</protein>
<dbReference type="EMBL" id="CQBM01000002">
    <property type="protein sequence ID" value="CNH90802.1"/>
    <property type="molecule type" value="Genomic_DNA"/>
</dbReference>
<dbReference type="InterPro" id="IPR012902">
    <property type="entry name" value="N_methyl_site"/>
</dbReference>
<keyword evidence="4" id="KW-1003">Cell membrane</keyword>
<keyword evidence="7 11" id="KW-0812">Transmembrane</keyword>
<evidence type="ECO:0000256" key="3">
    <source>
        <dbReference type="ARBA" id="ARBA00021539"/>
    </source>
</evidence>
<dbReference type="InterPro" id="IPR010055">
    <property type="entry name" value="T2SS_protein-GspJ"/>
</dbReference>
<reference evidence="12 13" key="1">
    <citation type="submission" date="2015-03" db="EMBL/GenBank/DDBJ databases">
        <authorList>
            <consortium name="Pathogen Informatics"/>
            <person name="Murphy D."/>
        </authorList>
    </citation>
    <scope>NUCLEOTIDE SEQUENCE [LARGE SCALE GENOMIC DNA]</scope>
    <source>
        <strain evidence="12 13">FE82747</strain>
    </source>
</reference>
<dbReference type="Gene3D" id="3.10.610.10">
    <property type="entry name" value="GSPII I/J protein-like"/>
    <property type="match status" value="1"/>
</dbReference>
<keyword evidence="6" id="KW-0997">Cell inner membrane</keyword>
<evidence type="ECO:0000256" key="4">
    <source>
        <dbReference type="ARBA" id="ARBA00022475"/>
    </source>
</evidence>
<dbReference type="PANTHER" id="PTHR39583">
    <property type="entry name" value="TYPE II SECRETION SYSTEM PROTEIN J-RELATED"/>
    <property type="match status" value="1"/>
</dbReference>
<name>A0AA36PLS4_YERMO</name>
<evidence type="ECO:0000313" key="13">
    <source>
        <dbReference type="Proteomes" id="UP000040841"/>
    </source>
</evidence>
<evidence type="ECO:0000256" key="1">
    <source>
        <dbReference type="ARBA" id="ARBA00004377"/>
    </source>
</evidence>
<accession>A0AA36PLS4</accession>
<evidence type="ECO:0000256" key="9">
    <source>
        <dbReference type="ARBA" id="ARBA00023136"/>
    </source>
</evidence>
<evidence type="ECO:0000256" key="8">
    <source>
        <dbReference type="ARBA" id="ARBA00022989"/>
    </source>
</evidence>
<comment type="similarity">
    <text evidence="2">Belongs to the GSP J family.</text>
</comment>
<dbReference type="Proteomes" id="UP000040841">
    <property type="component" value="Unassembled WGS sequence"/>
</dbReference>
<dbReference type="GO" id="GO:0015628">
    <property type="term" value="P:protein secretion by the type II secretion system"/>
    <property type="evidence" value="ECO:0007669"/>
    <property type="project" value="InterPro"/>
</dbReference>
<dbReference type="InterPro" id="IPR051621">
    <property type="entry name" value="T2SS_protein_J"/>
</dbReference>
<dbReference type="AlphaFoldDB" id="A0AA36PLS4"/>
<dbReference type="GO" id="GO:0015627">
    <property type="term" value="C:type II protein secretion system complex"/>
    <property type="evidence" value="ECO:0007669"/>
    <property type="project" value="InterPro"/>
</dbReference>
<dbReference type="PANTHER" id="PTHR39583:SF2">
    <property type="entry name" value="TYPE II SECRETION SYSTEM PROTEIN J"/>
    <property type="match status" value="1"/>
</dbReference>
<comment type="subcellular location">
    <subcellularLocation>
        <location evidence="1">Cell inner membrane</location>
        <topology evidence="1">Single-pass membrane protein</topology>
    </subcellularLocation>
</comment>
<sequence length="209" mass="23711">MSQPKQQGFTLLEMMLAIALFSLLSMAGYQLLQAVLRNSELTQQHATRLAEIQRAFTLMESDISQARIRPVTPLFPTSGSQPSGTPPSGGDFQSSRVGKNDSLTLVHDHWRNPAAYLPRSNLERVTWHFQQGKLVRLSHHQPDSQPTQPKVSLTLGNINAFRLRFWSQGHWQARWNNSQILPEGIEVTLDTGDFGLLQRVFFLTVRHEK</sequence>
<dbReference type="SUPFAM" id="SSF54523">
    <property type="entry name" value="Pili subunits"/>
    <property type="match status" value="1"/>
</dbReference>
<comment type="caution">
    <text evidence="12">The sequence shown here is derived from an EMBL/GenBank/DDBJ whole genome shotgun (WGS) entry which is preliminary data.</text>
</comment>
<dbReference type="NCBIfam" id="TIGR01711">
    <property type="entry name" value="gspJ"/>
    <property type="match status" value="1"/>
</dbReference>
<gene>
    <name evidence="12" type="primary">yst1J</name>
    <name evidence="12" type="ORF">ERS008502_01708</name>
</gene>
<evidence type="ECO:0000256" key="5">
    <source>
        <dbReference type="ARBA" id="ARBA00022481"/>
    </source>
</evidence>
<feature type="compositionally biased region" description="Low complexity" evidence="10">
    <location>
        <begin position="76"/>
        <end position="90"/>
    </location>
</feature>
<evidence type="ECO:0000256" key="7">
    <source>
        <dbReference type="ARBA" id="ARBA00022692"/>
    </source>
</evidence>
<evidence type="ECO:0000256" key="2">
    <source>
        <dbReference type="ARBA" id="ARBA00011084"/>
    </source>
</evidence>
<dbReference type="Pfam" id="PF07963">
    <property type="entry name" value="N_methyl"/>
    <property type="match status" value="1"/>
</dbReference>
<evidence type="ECO:0000256" key="10">
    <source>
        <dbReference type="SAM" id="MobiDB-lite"/>
    </source>
</evidence>
<dbReference type="InterPro" id="IPR045584">
    <property type="entry name" value="Pilin-like"/>
</dbReference>
<dbReference type="GO" id="GO:0005886">
    <property type="term" value="C:plasma membrane"/>
    <property type="evidence" value="ECO:0007669"/>
    <property type="project" value="UniProtKB-SubCell"/>
</dbReference>
<dbReference type="Pfam" id="PF11612">
    <property type="entry name" value="T2SSJ"/>
    <property type="match status" value="1"/>
</dbReference>
<keyword evidence="8 11" id="KW-1133">Transmembrane helix</keyword>
<evidence type="ECO:0000313" key="12">
    <source>
        <dbReference type="EMBL" id="CNH90802.1"/>
    </source>
</evidence>
<evidence type="ECO:0000256" key="6">
    <source>
        <dbReference type="ARBA" id="ARBA00022519"/>
    </source>
</evidence>
<proteinExistence type="inferred from homology"/>
<dbReference type="PROSITE" id="PS00409">
    <property type="entry name" value="PROKAR_NTER_METHYL"/>
    <property type="match status" value="1"/>
</dbReference>
<feature type="transmembrane region" description="Helical" evidence="11">
    <location>
        <begin position="12"/>
        <end position="32"/>
    </location>
</feature>
<dbReference type="NCBIfam" id="TIGR02532">
    <property type="entry name" value="IV_pilin_GFxxxE"/>
    <property type="match status" value="1"/>
</dbReference>
<keyword evidence="5" id="KW-0488">Methylation</keyword>